<reference evidence="2" key="1">
    <citation type="submission" date="2018-02" db="EMBL/GenBank/DDBJ databases">
        <title>Rhizophora mucronata_Transcriptome.</title>
        <authorList>
            <person name="Meera S.P."/>
            <person name="Sreeshan A."/>
            <person name="Augustine A."/>
        </authorList>
    </citation>
    <scope>NUCLEOTIDE SEQUENCE</scope>
    <source>
        <tissue evidence="2">Leaf</tissue>
    </source>
</reference>
<dbReference type="EMBL" id="GGEC01074931">
    <property type="protein sequence ID" value="MBX55415.1"/>
    <property type="molecule type" value="Transcribed_RNA"/>
</dbReference>
<name>A0A2P2PL61_RHIMU</name>
<organism evidence="2">
    <name type="scientific">Rhizophora mucronata</name>
    <name type="common">Asiatic mangrove</name>
    <dbReference type="NCBI Taxonomy" id="61149"/>
    <lineage>
        <taxon>Eukaryota</taxon>
        <taxon>Viridiplantae</taxon>
        <taxon>Streptophyta</taxon>
        <taxon>Embryophyta</taxon>
        <taxon>Tracheophyta</taxon>
        <taxon>Spermatophyta</taxon>
        <taxon>Magnoliopsida</taxon>
        <taxon>eudicotyledons</taxon>
        <taxon>Gunneridae</taxon>
        <taxon>Pentapetalae</taxon>
        <taxon>rosids</taxon>
        <taxon>fabids</taxon>
        <taxon>Malpighiales</taxon>
        <taxon>Rhizophoraceae</taxon>
        <taxon>Rhizophora</taxon>
    </lineage>
</organism>
<feature type="region of interest" description="Disordered" evidence="1">
    <location>
        <begin position="1"/>
        <end position="31"/>
    </location>
</feature>
<accession>A0A2P2PL61</accession>
<feature type="compositionally biased region" description="Basic and acidic residues" evidence="1">
    <location>
        <begin position="18"/>
        <end position="31"/>
    </location>
</feature>
<protein>
    <submittedName>
        <fullName evidence="2">Uncharacterized protein</fullName>
    </submittedName>
</protein>
<proteinExistence type="predicted"/>
<evidence type="ECO:0000313" key="2">
    <source>
        <dbReference type="EMBL" id="MBX55415.1"/>
    </source>
</evidence>
<evidence type="ECO:0000256" key="1">
    <source>
        <dbReference type="SAM" id="MobiDB-lite"/>
    </source>
</evidence>
<sequence>MSLPAQYLQRKTKQTHFKNQEQKHLKEKGSN</sequence>
<dbReference type="AlphaFoldDB" id="A0A2P2PL61"/>